<dbReference type="eggNOG" id="ENOG502QSGQ">
    <property type="taxonomic scope" value="Eukaryota"/>
</dbReference>
<organism evidence="4 5">
    <name type="scientific">Setaria italica</name>
    <name type="common">Foxtail millet</name>
    <name type="synonym">Panicum italicum</name>
    <dbReference type="NCBI Taxonomy" id="4555"/>
    <lineage>
        <taxon>Eukaryota</taxon>
        <taxon>Viridiplantae</taxon>
        <taxon>Streptophyta</taxon>
        <taxon>Embryophyta</taxon>
        <taxon>Tracheophyta</taxon>
        <taxon>Spermatophyta</taxon>
        <taxon>Magnoliopsida</taxon>
        <taxon>Liliopsida</taxon>
        <taxon>Poales</taxon>
        <taxon>Poaceae</taxon>
        <taxon>PACMAD clade</taxon>
        <taxon>Panicoideae</taxon>
        <taxon>Panicodae</taxon>
        <taxon>Paniceae</taxon>
        <taxon>Cenchrinae</taxon>
        <taxon>Setaria</taxon>
    </lineage>
</organism>
<dbReference type="EMBL" id="AGNK02004030">
    <property type="status" value="NOT_ANNOTATED_CDS"/>
    <property type="molecule type" value="Genomic_DNA"/>
</dbReference>
<feature type="region of interest" description="Disordered" evidence="1">
    <location>
        <begin position="11"/>
        <end position="68"/>
    </location>
</feature>
<gene>
    <name evidence="4" type="primary">LOC101772610</name>
</gene>
<sequence length="440" mass="47031">MSLLPLLPHRASASGKCPVPDRPVPLRDDCHRSSQQTGLGRGWQGQGQGQERSNLAAATRRSHRSRARSATMARCHHLLLLLLSLFLAVAAAAPGQGQGHHGEASAVFIDAASHRYLRDQPTDDQEASMSLNEVSAAVSVLLGFAPPTALPALSSSQLNKVLLPNPFDRPRAVFLVQIAGSSASADSFVSEAGSIFKTRIEGANNAATGLTDKDELIIIHSDESLDHTGSDLTDSELSRLANWLEGSYQKSSGELVIPLESGNSLTLLLHKEADLEFASSLASLLKTIERAIQVHEDFSGVISPAELLVCHFTGIKALEDEYASTEIVKQGTEIVQRAVTKAFQSLHGAYKGKIVGLVVSTQEASSFLGSIIEAPSSLHISRQLEEASQTIATASVVLVRKSLAWITGIILLVSTLIGVCLLMNMPLTRDTLLYSNVKID</sequence>
<feature type="domain" description="DUF7794" evidence="3">
    <location>
        <begin position="103"/>
        <end position="361"/>
    </location>
</feature>
<evidence type="ECO:0000313" key="4">
    <source>
        <dbReference type="EnsemblPlants" id="KQL03051"/>
    </source>
</evidence>
<dbReference type="EnsemblPlants" id="KQL03051">
    <property type="protein sequence ID" value="KQL03051"/>
    <property type="gene ID" value="SETIT_013757mg"/>
</dbReference>
<keyword evidence="2" id="KW-0812">Transmembrane</keyword>
<protein>
    <recommendedName>
        <fullName evidence="3">DUF7794 domain-containing protein</fullName>
    </recommendedName>
</protein>
<dbReference type="InterPro" id="IPR056696">
    <property type="entry name" value="DUF7794"/>
</dbReference>
<dbReference type="STRING" id="4555.K3YHN9"/>
<feature type="compositionally biased region" description="Gly residues" evidence="1">
    <location>
        <begin position="39"/>
        <end position="48"/>
    </location>
</feature>
<keyword evidence="5" id="KW-1185">Reference proteome</keyword>
<dbReference type="Gramene" id="KQL03051">
    <property type="protein sequence ID" value="KQL03051"/>
    <property type="gene ID" value="SETIT_013757mg"/>
</dbReference>
<dbReference type="Proteomes" id="UP000004995">
    <property type="component" value="Unassembled WGS sequence"/>
</dbReference>
<dbReference type="AlphaFoldDB" id="K3YHN9"/>
<reference evidence="5" key="1">
    <citation type="journal article" date="2012" name="Nat. Biotechnol.">
        <title>Reference genome sequence of the model plant Setaria.</title>
        <authorList>
            <person name="Bennetzen J.L."/>
            <person name="Schmutz J."/>
            <person name="Wang H."/>
            <person name="Percifield R."/>
            <person name="Hawkins J."/>
            <person name="Pontaroli A.C."/>
            <person name="Estep M."/>
            <person name="Feng L."/>
            <person name="Vaughn J.N."/>
            <person name="Grimwood J."/>
            <person name="Jenkins J."/>
            <person name="Barry K."/>
            <person name="Lindquist E."/>
            <person name="Hellsten U."/>
            <person name="Deshpande S."/>
            <person name="Wang X."/>
            <person name="Wu X."/>
            <person name="Mitros T."/>
            <person name="Triplett J."/>
            <person name="Yang X."/>
            <person name="Ye C.Y."/>
            <person name="Mauro-Herrera M."/>
            <person name="Wang L."/>
            <person name="Li P."/>
            <person name="Sharma M."/>
            <person name="Sharma R."/>
            <person name="Ronald P.C."/>
            <person name="Panaud O."/>
            <person name="Kellogg E.A."/>
            <person name="Brutnell T.P."/>
            <person name="Doust A.N."/>
            <person name="Tuskan G.A."/>
            <person name="Rokhsar D."/>
            <person name="Devos K.M."/>
        </authorList>
    </citation>
    <scope>NUCLEOTIDE SEQUENCE [LARGE SCALE GENOMIC DNA]</scope>
    <source>
        <strain evidence="5">cv. Yugu1</strain>
    </source>
</reference>
<name>K3YHN9_SETIT</name>
<dbReference type="InParanoid" id="K3YHN9"/>
<keyword evidence="2" id="KW-1133">Transmembrane helix</keyword>
<accession>K3YHN9</accession>
<dbReference type="FunCoup" id="K3YHN9">
    <property type="interactions" value="2123"/>
</dbReference>
<evidence type="ECO:0000259" key="3">
    <source>
        <dbReference type="Pfam" id="PF25070"/>
    </source>
</evidence>
<dbReference type="HOGENOM" id="CLU_048661_0_0_1"/>
<reference evidence="4" key="2">
    <citation type="submission" date="2018-08" db="UniProtKB">
        <authorList>
            <consortium name="EnsemblPlants"/>
        </authorList>
    </citation>
    <scope>IDENTIFICATION</scope>
    <source>
        <strain evidence="4">Yugu1</strain>
    </source>
</reference>
<dbReference type="OMA" id="ECNAACI"/>
<dbReference type="PANTHER" id="PTHR37735">
    <property type="entry name" value="OS08G0567000 PROTEIN"/>
    <property type="match status" value="1"/>
</dbReference>
<keyword evidence="2" id="KW-0472">Membrane</keyword>
<dbReference type="Pfam" id="PF25070">
    <property type="entry name" value="DUF7794"/>
    <property type="match status" value="1"/>
</dbReference>
<evidence type="ECO:0000256" key="1">
    <source>
        <dbReference type="SAM" id="MobiDB-lite"/>
    </source>
</evidence>
<feature type="transmembrane region" description="Helical" evidence="2">
    <location>
        <begin position="403"/>
        <end position="423"/>
    </location>
</feature>
<proteinExistence type="predicted"/>
<dbReference type="PANTHER" id="PTHR37735:SF1">
    <property type="entry name" value="OS08G0567000 PROTEIN"/>
    <property type="match status" value="1"/>
</dbReference>
<evidence type="ECO:0000256" key="2">
    <source>
        <dbReference type="SAM" id="Phobius"/>
    </source>
</evidence>
<dbReference type="ExpressionAtlas" id="K3YHN9">
    <property type="expression patterns" value="baseline"/>
</dbReference>
<evidence type="ECO:0000313" key="5">
    <source>
        <dbReference type="Proteomes" id="UP000004995"/>
    </source>
</evidence>